<evidence type="ECO:0000313" key="8">
    <source>
        <dbReference type="EMBL" id="VDK77878.1"/>
    </source>
</evidence>
<evidence type="ECO:0000256" key="6">
    <source>
        <dbReference type="SAM" id="MobiDB-lite"/>
    </source>
</evidence>
<dbReference type="PROSITE" id="PS50076">
    <property type="entry name" value="DNAJ_2"/>
    <property type="match status" value="1"/>
</dbReference>
<protein>
    <recommendedName>
        <fullName evidence="2">DnaJ homolog subfamily B member 9</fullName>
    </recommendedName>
    <alternativeName>
        <fullName evidence="3">Endoplasmic reticulum DNA J domain-containing protein 4</fullName>
    </alternativeName>
</protein>
<dbReference type="SUPFAM" id="SSF46565">
    <property type="entry name" value="Chaperone J-domain"/>
    <property type="match status" value="1"/>
</dbReference>
<evidence type="ECO:0000256" key="1">
    <source>
        <dbReference type="ARBA" id="ARBA00023186"/>
    </source>
</evidence>
<evidence type="ECO:0000256" key="4">
    <source>
        <dbReference type="ARBA" id="ARBA00045428"/>
    </source>
</evidence>
<evidence type="ECO:0000256" key="5">
    <source>
        <dbReference type="ARBA" id="ARBA00046365"/>
    </source>
</evidence>
<name>A0A0M3KJK7_ANISI</name>
<dbReference type="InterPro" id="IPR036869">
    <property type="entry name" value="J_dom_sf"/>
</dbReference>
<comment type="subunit">
    <text evidence="5">Interacts with HSPA5/BiP; interaction is direct. Interacts with ERN1/IRE1 (via the luminal region). Interacts with DERL1.</text>
</comment>
<dbReference type="GO" id="GO:0036503">
    <property type="term" value="P:ERAD pathway"/>
    <property type="evidence" value="ECO:0007669"/>
    <property type="project" value="TreeGrafter"/>
</dbReference>
<evidence type="ECO:0000313" key="10">
    <source>
        <dbReference type="WBParaSite" id="ASIM_0002118101-mRNA-1"/>
    </source>
</evidence>
<dbReference type="InterPro" id="IPR001623">
    <property type="entry name" value="DnaJ_domain"/>
</dbReference>
<evidence type="ECO:0000259" key="7">
    <source>
        <dbReference type="PROSITE" id="PS50076"/>
    </source>
</evidence>
<evidence type="ECO:0000256" key="2">
    <source>
        <dbReference type="ARBA" id="ARBA00040158"/>
    </source>
</evidence>
<dbReference type="EMBL" id="UYRR01039948">
    <property type="protein sequence ID" value="VDK77878.1"/>
    <property type="molecule type" value="Genomic_DNA"/>
</dbReference>
<gene>
    <name evidence="8" type="ORF">ASIM_LOCUS20555</name>
</gene>
<keyword evidence="1" id="KW-0143">Chaperone</keyword>
<dbReference type="PANTHER" id="PTHR44360:SF1">
    <property type="entry name" value="DNAJ HOMOLOG SUBFAMILY B MEMBER 9"/>
    <property type="match status" value="1"/>
</dbReference>
<dbReference type="PRINTS" id="PR00625">
    <property type="entry name" value="JDOMAIN"/>
</dbReference>
<keyword evidence="9" id="KW-1185">Reference proteome</keyword>
<organism evidence="10">
    <name type="scientific">Anisakis simplex</name>
    <name type="common">Herring worm</name>
    <dbReference type="NCBI Taxonomy" id="6269"/>
    <lineage>
        <taxon>Eukaryota</taxon>
        <taxon>Metazoa</taxon>
        <taxon>Ecdysozoa</taxon>
        <taxon>Nematoda</taxon>
        <taxon>Chromadorea</taxon>
        <taxon>Rhabditida</taxon>
        <taxon>Spirurina</taxon>
        <taxon>Ascaridomorpha</taxon>
        <taxon>Ascaridoidea</taxon>
        <taxon>Anisakidae</taxon>
        <taxon>Anisakis</taxon>
        <taxon>Anisakis simplex complex</taxon>
    </lineage>
</organism>
<reference evidence="8 9" key="2">
    <citation type="submission" date="2018-11" db="EMBL/GenBank/DDBJ databases">
        <authorList>
            <consortium name="Pathogen Informatics"/>
        </authorList>
    </citation>
    <scope>NUCLEOTIDE SEQUENCE [LARGE SCALE GENOMIC DNA]</scope>
</reference>
<dbReference type="GO" id="GO:0051787">
    <property type="term" value="F:misfolded protein binding"/>
    <property type="evidence" value="ECO:0007669"/>
    <property type="project" value="TreeGrafter"/>
</dbReference>
<feature type="domain" description="J" evidence="7">
    <location>
        <begin position="21"/>
        <end position="58"/>
    </location>
</feature>
<dbReference type="PANTHER" id="PTHR44360">
    <property type="entry name" value="DNAJ HOMOLOG SUBFAMILY B MEMBER 9"/>
    <property type="match status" value="1"/>
</dbReference>
<feature type="region of interest" description="Disordered" evidence="6">
    <location>
        <begin position="1"/>
        <end position="20"/>
    </location>
</feature>
<dbReference type="Gene3D" id="1.10.287.110">
    <property type="entry name" value="DnaJ domain"/>
    <property type="match status" value="1"/>
</dbReference>
<evidence type="ECO:0000313" key="9">
    <source>
        <dbReference type="Proteomes" id="UP000267096"/>
    </source>
</evidence>
<dbReference type="WBParaSite" id="ASIM_0002118101-mRNA-1">
    <property type="protein sequence ID" value="ASIM_0002118101-mRNA-1"/>
    <property type="gene ID" value="ASIM_0002118101"/>
</dbReference>
<dbReference type="Pfam" id="PF00226">
    <property type="entry name" value="DnaJ"/>
    <property type="match status" value="1"/>
</dbReference>
<dbReference type="OrthoDB" id="10250354at2759"/>
<dbReference type="GO" id="GO:0051087">
    <property type="term" value="F:protein-folding chaperone binding"/>
    <property type="evidence" value="ECO:0007669"/>
    <property type="project" value="TreeGrafter"/>
</dbReference>
<dbReference type="Proteomes" id="UP000267096">
    <property type="component" value="Unassembled WGS sequence"/>
</dbReference>
<sequence length="58" mass="6709">MFRPGGSHSKMVNGNDEKKDDYYEILGVPKNATEQQIKNSYRKLALKYHPDRNPGDQK</sequence>
<dbReference type="AlphaFoldDB" id="A0A0M3KJK7"/>
<reference evidence="10" key="1">
    <citation type="submission" date="2017-02" db="UniProtKB">
        <authorList>
            <consortium name="WormBaseParasite"/>
        </authorList>
    </citation>
    <scope>IDENTIFICATION</scope>
</reference>
<accession>A0A0M3KJK7</accession>
<proteinExistence type="predicted"/>
<evidence type="ECO:0000256" key="3">
    <source>
        <dbReference type="ARBA" id="ARBA00041533"/>
    </source>
</evidence>
<dbReference type="InterPro" id="IPR051948">
    <property type="entry name" value="Hsp70_co-chaperone_J-domain"/>
</dbReference>
<comment type="function">
    <text evidence="4">Co-chaperone for Hsp70 protein HSPA5/BiP that acts as a key repressor of the ERN1/IRE1-mediated unfolded protein response (UPR). J domain-containing co-chaperones stimulate the ATPase activity of Hsp70 proteins and are required for efficient substrate recognition by Hsp70 proteins. In the unstressed endoplasmic reticulum, interacts with the luminal region of ERN1/IRE1 and selectively recruits HSPA5/BiP: HSPA5/BiP disrupts the dimerization of the active ERN1/IRE1 luminal region, thereby inactivating ERN1/IRE1. Also involved in endoplasmic reticulum-associated degradation (ERAD) of misfolded proteins. Required for survival of B-cell progenitors and normal antibody production.</text>
</comment>
<dbReference type="GO" id="GO:0005783">
    <property type="term" value="C:endoplasmic reticulum"/>
    <property type="evidence" value="ECO:0007669"/>
    <property type="project" value="TreeGrafter"/>
</dbReference>
<dbReference type="SMART" id="SM00271">
    <property type="entry name" value="DnaJ"/>
    <property type="match status" value="1"/>
</dbReference>
<dbReference type="CDD" id="cd06257">
    <property type="entry name" value="DnaJ"/>
    <property type="match status" value="1"/>
</dbReference>